<feature type="domain" description="FAD-binding" evidence="8">
    <location>
        <begin position="5"/>
        <end position="345"/>
    </location>
</feature>
<dbReference type="RefSeq" id="WP_050672964.1">
    <property type="nucleotide sequence ID" value="NZ_CVRL01000013.1"/>
</dbReference>
<gene>
    <name evidence="9" type="primary">ubiF</name>
    <name evidence="9" type="ORF">NIT7321_01371</name>
</gene>
<keyword evidence="5" id="KW-0274">FAD</keyword>
<dbReference type="InterPro" id="IPR010971">
    <property type="entry name" value="UbiH/COQ6"/>
</dbReference>
<dbReference type="PRINTS" id="PR00420">
    <property type="entry name" value="RNGMNOXGNASE"/>
</dbReference>
<dbReference type="NCBIfam" id="TIGR01988">
    <property type="entry name" value="Ubi-OHases"/>
    <property type="match status" value="1"/>
</dbReference>
<evidence type="ECO:0000259" key="8">
    <source>
        <dbReference type="Pfam" id="PF01494"/>
    </source>
</evidence>
<dbReference type="InterPro" id="IPR051205">
    <property type="entry name" value="UbiH/COQ6_monooxygenase"/>
</dbReference>
<dbReference type="EMBL" id="CVRL01000013">
    <property type="protein sequence ID" value="CRL10526.1"/>
    <property type="molecule type" value="Genomic_DNA"/>
</dbReference>
<evidence type="ECO:0000313" key="10">
    <source>
        <dbReference type="Proteomes" id="UP000043764"/>
    </source>
</evidence>
<protein>
    <submittedName>
        <fullName evidence="9">2-octaprenyl-3-methyl-6-methoxy-1,4-benzoquinol hydroxylase</fullName>
        <ecNumber evidence="9">1.14.13.-</ecNumber>
    </submittedName>
</protein>
<evidence type="ECO:0000256" key="6">
    <source>
        <dbReference type="ARBA" id="ARBA00023002"/>
    </source>
</evidence>
<sequence length="398" mass="42704">MADSCDILVSGGGIAGLMAAATFGAAGFRVICVDPTPPVTTRDDAGSDLRTTAILQPARGLLQEAGIWSHLEPHAAALRIMRIIDAGGAEPEARVVKDFDSADLSGEPFGWNLPNWLLRRELLGRLADLSTVDFRPGVGTTSLFTRTASARVGLSDGSRISARLVLACDGRNSPMRTAAGIAVTTRRYGQKALAFAVTHDQPHDNISTEIHRSGGPFTLVPLPDHEGRPSSAVVWMERGPRAQDLLTMDPAQFEAAMNRRSCGVLGDLKLASRRTIWPIISQSAERLNGERLALMAEAAHVVPPIGAQGLNMSLGDLRALLDLAVANPTDLGDAQMLAAYHRARHGDIQMRIKGIDLLNRTSMLAPRPLRDLRAFGLNALYSLAPVRRNLMQMGLGVK</sequence>
<evidence type="ECO:0000256" key="1">
    <source>
        <dbReference type="ARBA" id="ARBA00001974"/>
    </source>
</evidence>
<dbReference type="GO" id="GO:0016705">
    <property type="term" value="F:oxidoreductase activity, acting on paired donors, with incorporation or reduction of molecular oxygen"/>
    <property type="evidence" value="ECO:0007669"/>
    <property type="project" value="InterPro"/>
</dbReference>
<dbReference type="PANTHER" id="PTHR43876">
    <property type="entry name" value="UBIQUINONE BIOSYNTHESIS MONOOXYGENASE COQ6, MITOCHONDRIAL"/>
    <property type="match status" value="1"/>
</dbReference>
<dbReference type="EC" id="1.14.13.-" evidence="9"/>
<dbReference type="GO" id="GO:0006744">
    <property type="term" value="P:ubiquinone biosynthetic process"/>
    <property type="evidence" value="ECO:0007669"/>
    <property type="project" value="UniProtKB-UniPathway"/>
</dbReference>
<dbReference type="Gene3D" id="3.50.50.60">
    <property type="entry name" value="FAD/NAD(P)-binding domain"/>
    <property type="match status" value="2"/>
</dbReference>
<dbReference type="PANTHER" id="PTHR43876:SF7">
    <property type="entry name" value="UBIQUINONE BIOSYNTHESIS MONOOXYGENASE COQ6, MITOCHONDRIAL"/>
    <property type="match status" value="1"/>
</dbReference>
<evidence type="ECO:0000256" key="5">
    <source>
        <dbReference type="ARBA" id="ARBA00022827"/>
    </source>
</evidence>
<keyword evidence="6 9" id="KW-0560">Oxidoreductase</keyword>
<evidence type="ECO:0000256" key="3">
    <source>
        <dbReference type="ARBA" id="ARBA00005349"/>
    </source>
</evidence>
<evidence type="ECO:0000256" key="2">
    <source>
        <dbReference type="ARBA" id="ARBA00004749"/>
    </source>
</evidence>
<dbReference type="SUPFAM" id="SSF51905">
    <property type="entry name" value="FAD/NAD(P)-binding domain"/>
    <property type="match status" value="1"/>
</dbReference>
<dbReference type="Proteomes" id="UP000043764">
    <property type="component" value="Unassembled WGS sequence"/>
</dbReference>
<comment type="cofactor">
    <cofactor evidence="1">
        <name>FAD</name>
        <dbReference type="ChEBI" id="CHEBI:57692"/>
    </cofactor>
</comment>
<dbReference type="UniPathway" id="UPA00232"/>
<evidence type="ECO:0000313" key="9">
    <source>
        <dbReference type="EMBL" id="CRL10526.1"/>
    </source>
</evidence>
<dbReference type="Pfam" id="PF01494">
    <property type="entry name" value="FAD_binding_3"/>
    <property type="match status" value="1"/>
</dbReference>
<evidence type="ECO:0000256" key="7">
    <source>
        <dbReference type="ARBA" id="ARBA00023033"/>
    </source>
</evidence>
<reference evidence="10" key="1">
    <citation type="submission" date="2015-05" db="EMBL/GenBank/DDBJ databases">
        <authorList>
            <person name="Rodrigo-Torres Lidia"/>
            <person name="Arahal R.David."/>
        </authorList>
    </citation>
    <scope>NUCLEOTIDE SEQUENCE [LARGE SCALE GENOMIC DNA]</scope>
    <source>
        <strain evidence="10">CECT 7321</strain>
    </source>
</reference>
<organism evidence="9 10">
    <name type="scientific">Phaeobacter italicus</name>
    <dbReference type="NCBI Taxonomy" id="481446"/>
    <lineage>
        <taxon>Bacteria</taxon>
        <taxon>Pseudomonadati</taxon>
        <taxon>Pseudomonadota</taxon>
        <taxon>Alphaproteobacteria</taxon>
        <taxon>Rhodobacterales</taxon>
        <taxon>Roseobacteraceae</taxon>
        <taxon>Phaeobacter</taxon>
    </lineage>
</organism>
<keyword evidence="10" id="KW-1185">Reference proteome</keyword>
<comment type="pathway">
    <text evidence="2">Cofactor biosynthesis; ubiquinone biosynthesis.</text>
</comment>
<evidence type="ECO:0000256" key="4">
    <source>
        <dbReference type="ARBA" id="ARBA00022630"/>
    </source>
</evidence>
<comment type="similarity">
    <text evidence="3">Belongs to the UbiH/COQ6 family.</text>
</comment>
<dbReference type="STRING" id="481446.NIT7645_02723"/>
<dbReference type="AlphaFoldDB" id="A0A0H5D049"/>
<keyword evidence="7" id="KW-0503">Monooxygenase</keyword>
<keyword evidence="4" id="KW-0285">Flavoprotein</keyword>
<accession>A0A0H5D049</accession>
<dbReference type="InterPro" id="IPR002938">
    <property type="entry name" value="FAD-bd"/>
</dbReference>
<dbReference type="InterPro" id="IPR036188">
    <property type="entry name" value="FAD/NAD-bd_sf"/>
</dbReference>
<dbReference type="NCBIfam" id="NF005691">
    <property type="entry name" value="PRK07494.1"/>
    <property type="match status" value="1"/>
</dbReference>
<dbReference type="GO" id="GO:0071949">
    <property type="term" value="F:FAD binding"/>
    <property type="evidence" value="ECO:0007669"/>
    <property type="project" value="InterPro"/>
</dbReference>
<name>A0A0H5D049_9RHOB</name>
<dbReference type="GO" id="GO:0004497">
    <property type="term" value="F:monooxygenase activity"/>
    <property type="evidence" value="ECO:0007669"/>
    <property type="project" value="UniProtKB-KW"/>
</dbReference>
<proteinExistence type="inferred from homology"/>